<protein>
    <recommendedName>
        <fullName evidence="3">DUF4139 domain-containing protein</fullName>
    </recommendedName>
</protein>
<dbReference type="RefSeq" id="WP_140962814.1">
    <property type="nucleotide sequence ID" value="NZ_VEVQ02000007.1"/>
</dbReference>
<organism evidence="1 2">
    <name type="scientific">Flavobacterium jejuense</name>
    <dbReference type="NCBI Taxonomy" id="1544455"/>
    <lineage>
        <taxon>Bacteria</taxon>
        <taxon>Pseudomonadati</taxon>
        <taxon>Bacteroidota</taxon>
        <taxon>Flavobacteriia</taxon>
        <taxon>Flavobacteriales</taxon>
        <taxon>Flavobacteriaceae</taxon>
        <taxon>Flavobacterium</taxon>
    </lineage>
</organism>
<accession>A0ABX0IRT0</accession>
<sequence>MKIKIFLITNFLTINLILSQAPIDITEQTIKVKAVSEEVLYFGFEEGDQIIFNISEINGKEIKEVEIMEFPSSSKFSDFKTSKIENKIINVNSKAVYKFRFYNSSLGGRICKIKIQRIPTNENLKDFNTTVKWVTEQDTTWNSYTKDVIVRYESKTDQKTRKELVRVDTIFNQFFDKILRVHSETAFGKSQYTTASVELPVNSYFPDKINPYKTVEVISWSYWIGVGQKSEEEYENANKRLTSGISTVGSLTGNSALASLAITGISLFRNVNIGDNVHYKFYGIQNGKEIIIDYGNVISASGRKDNITQGLFAVQLYNDNFKDGINVNIKMVAVQIQKTWEEISYYEKIEIPIYEKQIFNEPIISTRKFPVTFDYKK</sequence>
<dbReference type="Proteomes" id="UP000817854">
    <property type="component" value="Unassembled WGS sequence"/>
</dbReference>
<evidence type="ECO:0000313" key="2">
    <source>
        <dbReference type="Proteomes" id="UP000817854"/>
    </source>
</evidence>
<evidence type="ECO:0000313" key="1">
    <source>
        <dbReference type="EMBL" id="NHN26492.1"/>
    </source>
</evidence>
<comment type="caution">
    <text evidence="1">The sequence shown here is derived from an EMBL/GenBank/DDBJ whole genome shotgun (WGS) entry which is preliminary data.</text>
</comment>
<reference evidence="1 2" key="2">
    <citation type="submission" date="2020-02" db="EMBL/GenBank/DDBJ databases">
        <title>Flavobacterium profundi sp. nov., isolated from a deep-sea seamount.</title>
        <authorList>
            <person name="Zhang D.-C."/>
        </authorList>
    </citation>
    <scope>NUCLEOTIDE SEQUENCE [LARGE SCALE GENOMIC DNA]</scope>
    <source>
        <strain evidence="1 2">EC11</strain>
    </source>
</reference>
<dbReference type="EMBL" id="VEVQ02000007">
    <property type="protein sequence ID" value="NHN26492.1"/>
    <property type="molecule type" value="Genomic_DNA"/>
</dbReference>
<name>A0ABX0IRT0_9FLAO</name>
<reference evidence="2" key="1">
    <citation type="submission" date="2019-05" db="EMBL/GenBank/DDBJ databases">
        <title>Flavobacterium profundi sp. nov., isolated from a deep-sea seamount.</title>
        <authorList>
            <person name="Zhang D.-C."/>
        </authorList>
    </citation>
    <scope>NUCLEOTIDE SEQUENCE [LARGE SCALE GENOMIC DNA]</scope>
    <source>
        <strain evidence="2">EC11</strain>
    </source>
</reference>
<proteinExistence type="predicted"/>
<keyword evidence="2" id="KW-1185">Reference proteome</keyword>
<evidence type="ECO:0008006" key="3">
    <source>
        <dbReference type="Google" id="ProtNLM"/>
    </source>
</evidence>
<gene>
    <name evidence="1" type="ORF">FIA58_012470</name>
</gene>